<feature type="region of interest" description="Disordered" evidence="1">
    <location>
        <begin position="311"/>
        <end position="333"/>
    </location>
</feature>
<dbReference type="Pfam" id="PF00240">
    <property type="entry name" value="ubiquitin"/>
    <property type="match status" value="1"/>
</dbReference>
<dbReference type="CDD" id="cd17039">
    <property type="entry name" value="Ubl_ubiquitin_like"/>
    <property type="match status" value="1"/>
</dbReference>
<protein>
    <recommendedName>
        <fullName evidence="2">Ubiquitin-like domain-containing protein</fullName>
    </recommendedName>
</protein>
<evidence type="ECO:0000256" key="1">
    <source>
        <dbReference type="SAM" id="MobiDB-lite"/>
    </source>
</evidence>
<organism evidence="3">
    <name type="scientific">Fagus sylvatica</name>
    <name type="common">Beechnut</name>
    <dbReference type="NCBI Taxonomy" id="28930"/>
    <lineage>
        <taxon>Eukaryota</taxon>
        <taxon>Viridiplantae</taxon>
        <taxon>Streptophyta</taxon>
        <taxon>Embryophyta</taxon>
        <taxon>Tracheophyta</taxon>
        <taxon>Spermatophyta</taxon>
        <taxon>Magnoliopsida</taxon>
        <taxon>eudicotyledons</taxon>
        <taxon>Gunneridae</taxon>
        <taxon>Pentapetalae</taxon>
        <taxon>rosids</taxon>
        <taxon>fabids</taxon>
        <taxon>Fagales</taxon>
        <taxon>Fagaceae</taxon>
        <taxon>Fagus</taxon>
    </lineage>
</organism>
<feature type="domain" description="Ubiquitin-like" evidence="2">
    <location>
        <begin position="1"/>
        <end position="76"/>
    </location>
</feature>
<dbReference type="GO" id="GO:0005654">
    <property type="term" value="C:nucleoplasm"/>
    <property type="evidence" value="ECO:0007669"/>
    <property type="project" value="TreeGrafter"/>
</dbReference>
<evidence type="ECO:0000259" key="2">
    <source>
        <dbReference type="PROSITE" id="PS50053"/>
    </source>
</evidence>
<dbReference type="GO" id="GO:0005829">
    <property type="term" value="C:cytosol"/>
    <property type="evidence" value="ECO:0007669"/>
    <property type="project" value="TreeGrafter"/>
</dbReference>
<dbReference type="SMART" id="SM00213">
    <property type="entry name" value="UBQ"/>
    <property type="match status" value="1"/>
</dbReference>
<dbReference type="InterPro" id="IPR000626">
    <property type="entry name" value="Ubiquitin-like_dom"/>
</dbReference>
<dbReference type="PROSITE" id="PS50053">
    <property type="entry name" value="UBIQUITIN_2"/>
    <property type="match status" value="1"/>
</dbReference>
<proteinExistence type="predicted"/>
<dbReference type="GO" id="GO:0043130">
    <property type="term" value="F:ubiquitin binding"/>
    <property type="evidence" value="ECO:0007669"/>
    <property type="project" value="TreeGrafter"/>
</dbReference>
<accession>A0A2N9H4C5</accession>
<dbReference type="EMBL" id="OIVN01002779">
    <property type="protein sequence ID" value="SPD06384.1"/>
    <property type="molecule type" value="Genomic_DNA"/>
</dbReference>
<dbReference type="InterPro" id="IPR029071">
    <property type="entry name" value="Ubiquitin-like_domsf"/>
</dbReference>
<dbReference type="GO" id="GO:0031593">
    <property type="term" value="F:polyubiquitin modification-dependent protein binding"/>
    <property type="evidence" value="ECO:0007669"/>
    <property type="project" value="TreeGrafter"/>
</dbReference>
<gene>
    <name evidence="3" type="ORF">FSB_LOCUS34266</name>
</gene>
<evidence type="ECO:0000313" key="3">
    <source>
        <dbReference type="EMBL" id="SPD06384.1"/>
    </source>
</evidence>
<dbReference type="GO" id="GO:0070628">
    <property type="term" value="F:proteasome binding"/>
    <property type="evidence" value="ECO:0007669"/>
    <property type="project" value="TreeGrafter"/>
</dbReference>
<dbReference type="GO" id="GO:0043161">
    <property type="term" value="P:proteasome-mediated ubiquitin-dependent protein catabolic process"/>
    <property type="evidence" value="ECO:0007669"/>
    <property type="project" value="TreeGrafter"/>
</dbReference>
<reference evidence="3" key="1">
    <citation type="submission" date="2018-02" db="EMBL/GenBank/DDBJ databases">
        <authorList>
            <person name="Cohen D.B."/>
            <person name="Kent A.D."/>
        </authorList>
    </citation>
    <scope>NUCLEOTIDE SEQUENCE</scope>
</reference>
<dbReference type="SUPFAM" id="SSF54236">
    <property type="entry name" value="Ubiquitin-like"/>
    <property type="match status" value="2"/>
</dbReference>
<dbReference type="PANTHER" id="PTHR10621">
    <property type="entry name" value="UV EXCISION REPAIR PROTEIN RAD23"/>
    <property type="match status" value="1"/>
</dbReference>
<dbReference type="AlphaFoldDB" id="A0A2N9H4C5"/>
<sequence length="576" mass="65583">MNVILETESGSPFSIEVGLFDTIREIKQKVEQDQGIPISNQTLIFNDSHLKDYLNIHHYDIIQDSHILLVIDDGRSLSCWEMESNGRKLKVYAPSNYVFGPSEIDSILEADNFLGPITLEVPSNAPPSLSKIGSSSKLNLKVLITCGTKEKEIPVEVIESDNIKVLRNEMKKLEKKLDFRLPEEDYSFFRNNSVLEEDESFLWSNIAQGDTINVATVFHPKPSDVSESNQLEQKVLTMPTCESENENGTEVIPVEVKSWETNRGSKIIALPDDEGCNSYVLISNECCQGKNVDTIEIKGVFNSSEAVLERPSETVLESGQSGPSEAELAPPTSGSNNRLNLEVLLTCHIWIPVEVNGWDNVEVLRNQLQYDLPDGGYFFFHKDELIGYNTYVRLPQLLSTPDSKPSAGSKLKLTIETSDLRRRFVVEVFECDKVQMLRTELEKEAKLNFVSLNESTFFLYNHGLMMECRSFVYHHIRNGDTIQMFEEFVYRFPVPFPRRTAGCYSLKLKALTACGKEIPVEVTSSNNVEELWNKLDYSIRIQREGYSLFHKYIVLCEDRTFLWNHVQEGDTIEIKP</sequence>
<dbReference type="Gene3D" id="3.10.20.90">
    <property type="entry name" value="Phosphatidylinositol 3-kinase Catalytic Subunit, Chain A, domain 1"/>
    <property type="match status" value="1"/>
</dbReference>
<dbReference type="PANTHER" id="PTHR10621:SF38">
    <property type="entry name" value="UBIQUITIN DOMAIN-CONTAINING PROTEIN 7SL RNA1-RELATED"/>
    <property type="match status" value="1"/>
</dbReference>
<name>A0A2N9H4C5_FAGSY</name>